<keyword evidence="6 8" id="KW-0408">Iron</keyword>
<dbReference type="InterPro" id="IPR018301">
    <property type="entry name" value="ArAA_hydroxylase_Fe/CU_BS"/>
</dbReference>
<dbReference type="InterPro" id="IPR036951">
    <property type="entry name" value="ArAA_hydroxylase_sf"/>
</dbReference>
<name>A0A8T0II41_CERPU</name>
<feature type="binding site" evidence="8">
    <location>
        <position position="255"/>
    </location>
    <ligand>
        <name>Fe cation</name>
        <dbReference type="ChEBI" id="CHEBI:24875"/>
    </ligand>
</feature>
<evidence type="ECO:0000313" key="10">
    <source>
        <dbReference type="EMBL" id="KAG0583464.1"/>
    </source>
</evidence>
<feature type="binding site" evidence="8">
    <location>
        <position position="300"/>
    </location>
    <ligand>
        <name>Fe cation</name>
        <dbReference type="ChEBI" id="CHEBI:24875"/>
    </ligand>
</feature>
<dbReference type="Gene3D" id="1.10.800.10">
    <property type="entry name" value="Aromatic amino acid hydroxylase"/>
    <property type="match status" value="1"/>
</dbReference>
<accession>A0A8T0II41</accession>
<dbReference type="PANTHER" id="PTHR11473">
    <property type="entry name" value="AROMATIC AMINO ACID HYDROXYLASE"/>
    <property type="match status" value="1"/>
</dbReference>
<evidence type="ECO:0000313" key="11">
    <source>
        <dbReference type="Proteomes" id="UP000822688"/>
    </source>
</evidence>
<proteinExistence type="inferred from homology"/>
<dbReference type="AlphaFoldDB" id="A0A8T0II41"/>
<keyword evidence="4 8" id="KW-0479">Metal-binding</keyword>
<comment type="caution">
    <text evidence="10">The sequence shown here is derived from an EMBL/GenBank/DDBJ whole genome shotgun (WGS) entry which is preliminary data.</text>
</comment>
<evidence type="ECO:0000256" key="5">
    <source>
        <dbReference type="ARBA" id="ARBA00023002"/>
    </source>
</evidence>
<dbReference type="PROSITE" id="PS00367">
    <property type="entry name" value="BH4_AAA_HYDROXYL_1"/>
    <property type="match status" value="1"/>
</dbReference>
<dbReference type="EMBL" id="CM026423">
    <property type="protein sequence ID" value="KAG0583464.1"/>
    <property type="molecule type" value="Genomic_DNA"/>
</dbReference>
<dbReference type="Pfam" id="PF00351">
    <property type="entry name" value="Biopterin_H"/>
    <property type="match status" value="1"/>
</dbReference>
<gene>
    <name evidence="10" type="ORF">KC19_3G138100</name>
</gene>
<dbReference type="SUPFAM" id="SSF56534">
    <property type="entry name" value="Aromatic aminoacid monoxygenases, catalytic and oligomerization domains"/>
    <property type="match status" value="1"/>
</dbReference>
<protein>
    <recommendedName>
        <fullName evidence="3">phenylalanine 4-monooxygenase</fullName>
        <ecNumber evidence="3">1.14.16.1</ecNumber>
    </recommendedName>
</protein>
<dbReference type="PRINTS" id="PR00372">
    <property type="entry name" value="FYWHYDRXLASE"/>
</dbReference>
<dbReference type="PROSITE" id="PS51410">
    <property type="entry name" value="BH4_AAA_HYDROXYL_2"/>
    <property type="match status" value="1"/>
</dbReference>
<keyword evidence="7" id="KW-0503">Monooxygenase</keyword>
<evidence type="ECO:0000256" key="8">
    <source>
        <dbReference type="PIRSR" id="PIRSR601273-2"/>
    </source>
</evidence>
<dbReference type="EC" id="1.14.16.1" evidence="3"/>
<evidence type="ECO:0000256" key="1">
    <source>
        <dbReference type="ARBA" id="ARBA00001954"/>
    </source>
</evidence>
<feature type="domain" description="Biopterin-dependent aromatic amino acid hydroxylase family profile" evidence="9">
    <location>
        <begin position="81"/>
        <end position="397"/>
    </location>
</feature>
<organism evidence="10 11">
    <name type="scientific">Ceratodon purpureus</name>
    <name type="common">Fire moss</name>
    <name type="synonym">Dicranum purpureum</name>
    <dbReference type="NCBI Taxonomy" id="3225"/>
    <lineage>
        <taxon>Eukaryota</taxon>
        <taxon>Viridiplantae</taxon>
        <taxon>Streptophyta</taxon>
        <taxon>Embryophyta</taxon>
        <taxon>Bryophyta</taxon>
        <taxon>Bryophytina</taxon>
        <taxon>Bryopsida</taxon>
        <taxon>Dicranidae</taxon>
        <taxon>Pseudoditrichales</taxon>
        <taxon>Ditrichaceae</taxon>
        <taxon>Ceratodon</taxon>
    </lineage>
</organism>
<evidence type="ECO:0000259" key="9">
    <source>
        <dbReference type="PROSITE" id="PS51410"/>
    </source>
</evidence>
<evidence type="ECO:0000256" key="3">
    <source>
        <dbReference type="ARBA" id="ARBA00011995"/>
    </source>
</evidence>
<dbReference type="GO" id="GO:0005506">
    <property type="term" value="F:iron ion binding"/>
    <property type="evidence" value="ECO:0007669"/>
    <property type="project" value="InterPro"/>
</dbReference>
<evidence type="ECO:0000256" key="2">
    <source>
        <dbReference type="ARBA" id="ARBA00009712"/>
    </source>
</evidence>
<evidence type="ECO:0000256" key="4">
    <source>
        <dbReference type="ARBA" id="ARBA00022723"/>
    </source>
</evidence>
<dbReference type="InterPro" id="IPR019774">
    <property type="entry name" value="Aromatic-AA_hydroxylase_C"/>
</dbReference>
<dbReference type="PANTHER" id="PTHR11473:SF24">
    <property type="entry name" value="PHENYLALANINE-4-HYDROXYLASE"/>
    <property type="match status" value="1"/>
</dbReference>
<keyword evidence="11" id="KW-1185">Reference proteome</keyword>
<evidence type="ECO:0000256" key="6">
    <source>
        <dbReference type="ARBA" id="ARBA00023004"/>
    </source>
</evidence>
<comment type="cofactor">
    <cofactor evidence="1 8">
        <name>Fe(2+)</name>
        <dbReference type="ChEBI" id="CHEBI:29033"/>
    </cofactor>
</comment>
<dbReference type="InterPro" id="IPR036329">
    <property type="entry name" value="Aro-AA_hydroxylase_C_sf"/>
</dbReference>
<sequence length="397" mass="44836">MAMELSCLSHTTTSANGYRIVPPGVPLRVHNRLSNTVCLAEVSKRHTKSEIFHAKEICSSGRTKLKHSSQSRKRFNKIHAISAEKEKQADTSVPPIPKSIHDISNGDHILGFGADLSEDHPGYYDNEYKKRRSYIADLAKIHKPGEPIPCVDYSAEEIRVWGLVLDTLVDLYPTHACKEYIDSYKLFNFKPNHIPQLQELSEVLEQTTGWHIRPVAGLLHPRDFLNGLAFRTFHSTQYVRHGSNPMYTPEPDICHEVLGHVPMLADPEFADLAWVIGQASLGASEKDIWHLTKLYWYTVEFGTVKEGSEIRAFGAGLLSSIGELKHMREGTDGVMPEFVELDPFKKMPKMSYKDGYQKKYFLCESFADAAAKLRSYSRSILKPEVMSMNFGGTPIQL</sequence>
<keyword evidence="5" id="KW-0560">Oxidoreductase</keyword>
<dbReference type="InterPro" id="IPR001273">
    <property type="entry name" value="ArAA_hydroxylase"/>
</dbReference>
<dbReference type="Proteomes" id="UP000822688">
    <property type="component" value="Chromosome 3"/>
</dbReference>
<feature type="binding site" evidence="8">
    <location>
        <position position="260"/>
    </location>
    <ligand>
        <name>Fe cation</name>
        <dbReference type="ChEBI" id="CHEBI:24875"/>
    </ligand>
</feature>
<dbReference type="GO" id="GO:0004505">
    <property type="term" value="F:phenylalanine 4-monooxygenase activity"/>
    <property type="evidence" value="ECO:0007669"/>
    <property type="project" value="UniProtKB-EC"/>
</dbReference>
<reference evidence="10" key="1">
    <citation type="submission" date="2020-06" db="EMBL/GenBank/DDBJ databases">
        <title>WGS assembly of Ceratodon purpureus strain R40.</title>
        <authorList>
            <person name="Carey S.B."/>
            <person name="Jenkins J."/>
            <person name="Shu S."/>
            <person name="Lovell J.T."/>
            <person name="Sreedasyam A."/>
            <person name="Maumus F."/>
            <person name="Tiley G.P."/>
            <person name="Fernandez-Pozo N."/>
            <person name="Barry K."/>
            <person name="Chen C."/>
            <person name="Wang M."/>
            <person name="Lipzen A."/>
            <person name="Daum C."/>
            <person name="Saski C.A."/>
            <person name="Payton A.C."/>
            <person name="Mcbreen J.C."/>
            <person name="Conrad R.E."/>
            <person name="Kollar L.M."/>
            <person name="Olsson S."/>
            <person name="Huttunen S."/>
            <person name="Landis J.B."/>
            <person name="Wickett N.J."/>
            <person name="Johnson M.G."/>
            <person name="Rensing S.A."/>
            <person name="Grimwood J."/>
            <person name="Schmutz J."/>
            <person name="Mcdaniel S.F."/>
        </authorList>
    </citation>
    <scope>NUCLEOTIDE SEQUENCE</scope>
    <source>
        <strain evidence="10">R40</strain>
    </source>
</reference>
<evidence type="ECO:0000256" key="7">
    <source>
        <dbReference type="ARBA" id="ARBA00023033"/>
    </source>
</evidence>
<comment type="similarity">
    <text evidence="2">Belongs to the biopterin-dependent aromatic amino acid hydroxylase family.</text>
</comment>